<evidence type="ECO:0000313" key="2">
    <source>
        <dbReference type="EMBL" id="SVD41604.1"/>
    </source>
</evidence>
<dbReference type="GO" id="GO:0003824">
    <property type="term" value="F:catalytic activity"/>
    <property type="evidence" value="ECO:0007669"/>
    <property type="project" value="InterPro"/>
</dbReference>
<name>A0A382V544_9ZZZZ</name>
<dbReference type="AlphaFoldDB" id="A0A382V544"/>
<evidence type="ECO:0000259" key="1">
    <source>
        <dbReference type="Pfam" id="PF02538"/>
    </source>
</evidence>
<feature type="domain" description="Hydantoinase B/oxoprolinase" evidence="1">
    <location>
        <begin position="5"/>
        <end position="189"/>
    </location>
</feature>
<dbReference type="EMBL" id="UINC01149248">
    <property type="protein sequence ID" value="SVD41604.1"/>
    <property type="molecule type" value="Genomic_DNA"/>
</dbReference>
<gene>
    <name evidence="2" type="ORF">METZ01_LOCUS394458</name>
</gene>
<sequence length="222" mass="24753">YEGVSQAAELAWKALAPLAPTRFSAGTYMSLCATYICSTNKNKQYVHIEPQHGGWGALHNRDGANALIAITDGDTYNYSIELLEAKFPLRLVQYSLNTKDGTGHGKFRGGLGCVREYEILDNDNFLYSSFGRTKEKPWGMKGGTKGTCNYIIIKRGNKKKKISRIPYFTLKKNDKVQIVTGGGGGYGNPKFRKIISIKNDLKNEIITSKEANKIYKKNLKNI</sequence>
<accession>A0A382V544</accession>
<dbReference type="InterPro" id="IPR003692">
    <property type="entry name" value="Hydantoinase_B"/>
</dbReference>
<protein>
    <recommendedName>
        <fullName evidence="1">Hydantoinase B/oxoprolinase domain-containing protein</fullName>
    </recommendedName>
</protein>
<organism evidence="2">
    <name type="scientific">marine metagenome</name>
    <dbReference type="NCBI Taxonomy" id="408172"/>
    <lineage>
        <taxon>unclassified sequences</taxon>
        <taxon>metagenomes</taxon>
        <taxon>ecological metagenomes</taxon>
    </lineage>
</organism>
<dbReference type="Pfam" id="PF02538">
    <property type="entry name" value="Hydantoinase_B"/>
    <property type="match status" value="1"/>
</dbReference>
<feature type="non-terminal residue" evidence="2">
    <location>
        <position position="1"/>
    </location>
</feature>
<reference evidence="2" key="1">
    <citation type="submission" date="2018-05" db="EMBL/GenBank/DDBJ databases">
        <authorList>
            <person name="Lanie J.A."/>
            <person name="Ng W.-L."/>
            <person name="Kazmierczak K.M."/>
            <person name="Andrzejewski T.M."/>
            <person name="Davidsen T.M."/>
            <person name="Wayne K.J."/>
            <person name="Tettelin H."/>
            <person name="Glass J.I."/>
            <person name="Rusch D."/>
            <person name="Podicherti R."/>
            <person name="Tsui H.-C.T."/>
            <person name="Winkler M.E."/>
        </authorList>
    </citation>
    <scope>NUCLEOTIDE SEQUENCE</scope>
</reference>
<proteinExistence type="predicted"/>